<evidence type="ECO:0000256" key="5">
    <source>
        <dbReference type="ARBA" id="ARBA00022692"/>
    </source>
</evidence>
<gene>
    <name evidence="9" type="ORF">MGWOODY_Smn3299</name>
</gene>
<reference evidence="9" key="1">
    <citation type="submission" date="2015-10" db="EMBL/GenBank/DDBJ databases">
        <authorList>
            <person name="Gilbert D.G."/>
        </authorList>
    </citation>
    <scope>NUCLEOTIDE SEQUENCE</scope>
</reference>
<organism evidence="9">
    <name type="scientific">hydrothermal vent metagenome</name>
    <dbReference type="NCBI Taxonomy" id="652676"/>
    <lineage>
        <taxon>unclassified sequences</taxon>
        <taxon>metagenomes</taxon>
        <taxon>ecological metagenomes</taxon>
    </lineage>
</organism>
<keyword evidence="6 8" id="KW-1133">Transmembrane helix</keyword>
<feature type="transmembrane region" description="Helical" evidence="8">
    <location>
        <begin position="259"/>
        <end position="277"/>
    </location>
</feature>
<protein>
    <submittedName>
        <fullName evidence="9">Membrane protein</fullName>
    </submittedName>
</protein>
<feature type="transmembrane region" description="Helical" evidence="8">
    <location>
        <begin position="414"/>
        <end position="435"/>
    </location>
</feature>
<evidence type="ECO:0000313" key="9">
    <source>
        <dbReference type="EMBL" id="CUS44174.1"/>
    </source>
</evidence>
<dbReference type="GO" id="GO:0008610">
    <property type="term" value="P:lipid biosynthetic process"/>
    <property type="evidence" value="ECO:0007669"/>
    <property type="project" value="UniProtKB-ARBA"/>
</dbReference>
<comment type="subcellular location">
    <subcellularLocation>
        <location evidence="1">Cell membrane</location>
        <topology evidence="1">Multi-pass membrane protein</topology>
    </subcellularLocation>
</comment>
<dbReference type="PANTHER" id="PTHR33908">
    <property type="entry name" value="MANNOSYLTRANSFERASE YKCB-RELATED"/>
    <property type="match status" value="1"/>
</dbReference>
<feature type="transmembrane region" description="Helical" evidence="8">
    <location>
        <begin position="284"/>
        <end position="304"/>
    </location>
</feature>
<keyword evidence="5 8" id="KW-0812">Transmembrane</keyword>
<feature type="transmembrane region" description="Helical" evidence="8">
    <location>
        <begin position="7"/>
        <end position="26"/>
    </location>
</feature>
<dbReference type="PANTHER" id="PTHR33908:SF11">
    <property type="entry name" value="MEMBRANE PROTEIN"/>
    <property type="match status" value="1"/>
</dbReference>
<keyword evidence="2" id="KW-1003">Cell membrane</keyword>
<feature type="transmembrane region" description="Helical" evidence="8">
    <location>
        <begin position="32"/>
        <end position="56"/>
    </location>
</feature>
<feature type="transmembrane region" description="Helical" evidence="8">
    <location>
        <begin position="68"/>
        <end position="87"/>
    </location>
</feature>
<dbReference type="GO" id="GO:0005886">
    <property type="term" value="C:plasma membrane"/>
    <property type="evidence" value="ECO:0007669"/>
    <property type="project" value="UniProtKB-SubCell"/>
</dbReference>
<feature type="transmembrane region" description="Helical" evidence="8">
    <location>
        <begin position="129"/>
        <end position="153"/>
    </location>
</feature>
<name>A0A160TKI4_9ZZZZ</name>
<evidence type="ECO:0000256" key="2">
    <source>
        <dbReference type="ARBA" id="ARBA00022475"/>
    </source>
</evidence>
<evidence type="ECO:0000256" key="8">
    <source>
        <dbReference type="SAM" id="Phobius"/>
    </source>
</evidence>
<keyword evidence="4" id="KW-0808">Transferase</keyword>
<keyword evidence="7 8" id="KW-0472">Membrane</keyword>
<keyword evidence="3" id="KW-0328">Glycosyltransferase</keyword>
<feature type="transmembrane region" description="Helical" evidence="8">
    <location>
        <begin position="174"/>
        <end position="192"/>
    </location>
</feature>
<dbReference type="AlphaFoldDB" id="A0A160TKI4"/>
<accession>A0A160TKI4</accession>
<feature type="transmembrane region" description="Helical" evidence="8">
    <location>
        <begin position="378"/>
        <end position="402"/>
    </location>
</feature>
<evidence type="ECO:0000256" key="3">
    <source>
        <dbReference type="ARBA" id="ARBA00022676"/>
    </source>
</evidence>
<proteinExistence type="predicted"/>
<feature type="transmembrane region" description="Helical" evidence="8">
    <location>
        <begin position="227"/>
        <end position="253"/>
    </location>
</feature>
<evidence type="ECO:0000256" key="1">
    <source>
        <dbReference type="ARBA" id="ARBA00004651"/>
    </source>
</evidence>
<feature type="transmembrane region" description="Helical" evidence="8">
    <location>
        <begin position="198"/>
        <end position="215"/>
    </location>
</feature>
<dbReference type="InterPro" id="IPR050297">
    <property type="entry name" value="LipidA_mod_glycosyltrf_83"/>
</dbReference>
<evidence type="ECO:0000256" key="4">
    <source>
        <dbReference type="ARBA" id="ARBA00022679"/>
    </source>
</evidence>
<evidence type="ECO:0000256" key="7">
    <source>
        <dbReference type="ARBA" id="ARBA00023136"/>
    </source>
</evidence>
<dbReference type="GO" id="GO:0016763">
    <property type="term" value="F:pentosyltransferase activity"/>
    <property type="evidence" value="ECO:0007669"/>
    <property type="project" value="TreeGrafter"/>
</dbReference>
<sequence>MTRAPGRFAGIGVQAVLAVLCLYGLASLPGLLGQWGLSFAAIGILLLWVAVAGLGLPLLRAGPSRRRLAMLAGVAIALRLAFALLSVHRGSSGDPNAYLLLAKGLLIRDEYGIYEPFFGGYWRALFPPFYSFVLAGWGAIAGFSTLSVLFLGTAIDLGAASLILRLGRRLGNEGAGRAAAWLYLVWPSVLFSAPLAQKEGLCAFLILALALAWLNRDHRGWRDAIKIGVPAALLALTQPGLAPLAALFGLFLIGRAGALSTMAAGLRALCVALLVMLPWWIRNWLIFGVFVPLTSAGGASLWIGNNPDATGNWMPPPEHLRGLPEIVYGKRIGAIAMEWIKANPGAFVRLTITKFLRACGVASFGITRLVAMQPPLPAAFAAALLPLSHLTHVALLGASAVAVRVRRMPGTGTLLLLIAACGVQLLLFGVWFEFGERHREFVTPFLLLLACGMIAPRLESGESTPS</sequence>
<evidence type="ECO:0000256" key="6">
    <source>
        <dbReference type="ARBA" id="ARBA00022989"/>
    </source>
</evidence>
<dbReference type="EMBL" id="CZQE01000117">
    <property type="protein sequence ID" value="CUS44174.1"/>
    <property type="molecule type" value="Genomic_DNA"/>
</dbReference>